<sequence length="456" mass="51158">MLLFRTLTSFQFPIACDGDDQVAGQRIDGQQFTISANKITALVPGWGDVKALCAKIQSHDSALKLNGLLNERLPNLEQLHLERVPAVEEDAVHAPSAAPYTLRAASLPKLQILAVIDSIVSLEMPLCRNLRLLHLEYDDQKKVDRIPLTRFLDMLRNCTSLQSLYEYCYIDSRTPKGTPPPVLSLAGHTHLRIIQFLEESDTLCRILSSLIIPASVDVKAVAIAGEKPVLRDIFPRDLTQLQVLQRATKVEVRHTLLDCFLAAHMPGKDRGALTLELFTTDDSEGGPERRRDLHDGTLIHNMVQSLEIFQDCPARTLCIGGNLARVSLESWVAAFNRFPNIEELVIEDIQDVPLENTLSILFTALQTVPSHVRPGVVFPRLQTFKLESAINNTKLLDALRRCFTQRAALGAQPLSRMKLILFRVSDEGWAEDKVALFQQERHTLAKTVELKIDYRN</sequence>
<dbReference type="AlphaFoldDB" id="A0A1M2W6D3"/>
<comment type="caution">
    <text evidence="1">The sequence shown here is derived from an EMBL/GenBank/DDBJ whole genome shotgun (WGS) entry which is preliminary data.</text>
</comment>
<evidence type="ECO:0000313" key="2">
    <source>
        <dbReference type="Proteomes" id="UP000184267"/>
    </source>
</evidence>
<evidence type="ECO:0008006" key="3">
    <source>
        <dbReference type="Google" id="ProtNLM"/>
    </source>
</evidence>
<dbReference type="InterPro" id="IPR032675">
    <property type="entry name" value="LRR_dom_sf"/>
</dbReference>
<dbReference type="EMBL" id="MNAD01000184">
    <property type="protein sequence ID" value="OJT15332.1"/>
    <property type="molecule type" value="Genomic_DNA"/>
</dbReference>
<dbReference type="Proteomes" id="UP000184267">
    <property type="component" value="Unassembled WGS sequence"/>
</dbReference>
<protein>
    <recommendedName>
        <fullName evidence="3">F-box domain-containing protein</fullName>
    </recommendedName>
</protein>
<gene>
    <name evidence="1" type="ORF">TRAPUB_8128</name>
</gene>
<dbReference type="OrthoDB" id="2758370at2759"/>
<proteinExistence type="predicted"/>
<name>A0A1M2W6D3_TRAPU</name>
<accession>A0A1M2W6D3</accession>
<evidence type="ECO:0000313" key="1">
    <source>
        <dbReference type="EMBL" id="OJT15332.1"/>
    </source>
</evidence>
<dbReference type="SUPFAM" id="SSF52047">
    <property type="entry name" value="RNI-like"/>
    <property type="match status" value="1"/>
</dbReference>
<dbReference type="OMA" id="SLYEYCY"/>
<reference evidence="1 2" key="1">
    <citation type="submission" date="2016-10" db="EMBL/GenBank/DDBJ databases">
        <title>Genome sequence of the basidiomycete white-rot fungus Trametes pubescens.</title>
        <authorList>
            <person name="Makela M.R."/>
            <person name="Granchi Z."/>
            <person name="Peng M."/>
            <person name="De Vries R.P."/>
            <person name="Grigoriev I."/>
            <person name="Riley R."/>
            <person name="Hilden K."/>
        </authorList>
    </citation>
    <scope>NUCLEOTIDE SEQUENCE [LARGE SCALE GENOMIC DNA]</scope>
    <source>
        <strain evidence="1 2">FBCC735</strain>
    </source>
</reference>
<organism evidence="1 2">
    <name type="scientific">Trametes pubescens</name>
    <name type="common">White-rot fungus</name>
    <dbReference type="NCBI Taxonomy" id="154538"/>
    <lineage>
        <taxon>Eukaryota</taxon>
        <taxon>Fungi</taxon>
        <taxon>Dikarya</taxon>
        <taxon>Basidiomycota</taxon>
        <taxon>Agaricomycotina</taxon>
        <taxon>Agaricomycetes</taxon>
        <taxon>Polyporales</taxon>
        <taxon>Polyporaceae</taxon>
        <taxon>Trametes</taxon>
    </lineage>
</organism>
<dbReference type="Gene3D" id="3.80.10.10">
    <property type="entry name" value="Ribonuclease Inhibitor"/>
    <property type="match status" value="1"/>
</dbReference>
<keyword evidence="2" id="KW-1185">Reference proteome</keyword>